<evidence type="ECO:0000256" key="1">
    <source>
        <dbReference type="ARBA" id="ARBA00023125"/>
    </source>
</evidence>
<comment type="caution">
    <text evidence="5">The sequence shown here is derived from an EMBL/GenBank/DDBJ whole genome shotgun (WGS) entry which is preliminary data.</text>
</comment>
<dbReference type="PROSITE" id="PS50977">
    <property type="entry name" value="HTH_TETR_2"/>
    <property type="match status" value="1"/>
</dbReference>
<feature type="domain" description="HTH tetR-type" evidence="4">
    <location>
        <begin position="15"/>
        <end position="75"/>
    </location>
</feature>
<dbReference type="RefSeq" id="WP_108916477.1">
    <property type="nucleotide sequence ID" value="NZ_BGJY01000015.1"/>
</dbReference>
<gene>
    <name evidence="5" type="ORF">C5689_06585</name>
</gene>
<keyword evidence="6" id="KW-1185">Reference proteome</keyword>
<dbReference type="OrthoDB" id="7828598at2"/>
<name>A0A2U1SSY2_METSR</name>
<protein>
    <submittedName>
        <fullName evidence="5">TetR family transcriptional regulator</fullName>
    </submittedName>
</protein>
<evidence type="ECO:0000256" key="3">
    <source>
        <dbReference type="SAM" id="MobiDB-lite"/>
    </source>
</evidence>
<feature type="compositionally biased region" description="Basic residues" evidence="3">
    <location>
        <begin position="220"/>
        <end position="229"/>
    </location>
</feature>
<sequence>MATSGKTNETGNGSGSVRDRIVESLMRLAARRAFEDIAISDIAQDADVSLADFRDCFPSKGAVLAAFSRKIDRQVLEDFSGRYASEPAKERLYEVLLRRLEALEPYRNALESISQWASTDPLAAAALNRETVNSMRFMLEAADIDSEGALGALKLQGLAIAWWRVLGTWFDDRDVDLCRTKAALDRELSRSEAVIERIEDVSRLTSPLRGLARAVFRGMTGRRRHRHHARDRDDEFEEDYEEARRRHHHAEEHSHGEGHLHGEGRHEEGHRRHQDDATA</sequence>
<reference evidence="5 6" key="1">
    <citation type="journal article" date="2018" name="Appl. Microbiol. Biotechnol.">
        <title>Co-cultivation of the strictly anaerobic methanogen Methanosarcina barkeri with aerobic methanotrophs in an oxygen-limited membrane bioreactor.</title>
        <authorList>
            <person name="In 't Zandt M.H."/>
            <person name="van den Bosch T.J.M."/>
            <person name="Rijkers R."/>
            <person name="van Kessel M.A.H.J."/>
            <person name="Jetten M.S.M."/>
            <person name="Welte C.U."/>
        </authorList>
    </citation>
    <scope>NUCLEOTIDE SEQUENCE [LARGE SCALE GENOMIC DNA]</scope>
    <source>
        <strain evidence="5 6">DSM 17706</strain>
    </source>
</reference>
<evidence type="ECO:0000313" key="5">
    <source>
        <dbReference type="EMBL" id="PWB94724.1"/>
    </source>
</evidence>
<dbReference type="GO" id="GO:0003677">
    <property type="term" value="F:DNA binding"/>
    <property type="evidence" value="ECO:0007669"/>
    <property type="project" value="UniProtKB-UniRule"/>
</dbReference>
<evidence type="ECO:0000313" key="6">
    <source>
        <dbReference type="Proteomes" id="UP000245137"/>
    </source>
</evidence>
<dbReference type="InterPro" id="IPR009057">
    <property type="entry name" value="Homeodomain-like_sf"/>
</dbReference>
<feature type="DNA-binding region" description="H-T-H motif" evidence="2">
    <location>
        <begin position="38"/>
        <end position="57"/>
    </location>
</feature>
<proteinExistence type="predicted"/>
<accession>A0A2U1SSY2</accession>
<dbReference type="SUPFAM" id="SSF46689">
    <property type="entry name" value="Homeodomain-like"/>
    <property type="match status" value="1"/>
</dbReference>
<dbReference type="Gene3D" id="1.10.357.10">
    <property type="entry name" value="Tetracycline Repressor, domain 2"/>
    <property type="match status" value="1"/>
</dbReference>
<feature type="region of interest" description="Disordered" evidence="3">
    <location>
        <begin position="220"/>
        <end position="279"/>
    </location>
</feature>
<dbReference type="Proteomes" id="UP000245137">
    <property type="component" value="Unassembled WGS sequence"/>
</dbReference>
<dbReference type="AlphaFoldDB" id="A0A2U1SSY2"/>
<evidence type="ECO:0000259" key="4">
    <source>
        <dbReference type="PROSITE" id="PS50977"/>
    </source>
</evidence>
<keyword evidence="1 2" id="KW-0238">DNA-binding</keyword>
<dbReference type="InterPro" id="IPR001647">
    <property type="entry name" value="HTH_TetR"/>
</dbReference>
<dbReference type="EMBL" id="PUIV01000006">
    <property type="protein sequence ID" value="PWB94724.1"/>
    <property type="molecule type" value="Genomic_DNA"/>
</dbReference>
<evidence type="ECO:0000256" key="2">
    <source>
        <dbReference type="PROSITE-ProRule" id="PRU00335"/>
    </source>
</evidence>
<organism evidence="5 6">
    <name type="scientific">Methylosinus sporium</name>
    <dbReference type="NCBI Taxonomy" id="428"/>
    <lineage>
        <taxon>Bacteria</taxon>
        <taxon>Pseudomonadati</taxon>
        <taxon>Pseudomonadota</taxon>
        <taxon>Alphaproteobacteria</taxon>
        <taxon>Hyphomicrobiales</taxon>
        <taxon>Methylocystaceae</taxon>
        <taxon>Methylosinus</taxon>
    </lineage>
</organism>
<feature type="compositionally biased region" description="Basic and acidic residues" evidence="3">
    <location>
        <begin position="249"/>
        <end position="279"/>
    </location>
</feature>